<evidence type="ECO:0000256" key="5">
    <source>
        <dbReference type="ARBA" id="ARBA00023141"/>
    </source>
</evidence>
<dbReference type="PANTHER" id="PTHR21022">
    <property type="entry name" value="PREPHENATE DEHYDRATASE P PROTEIN"/>
    <property type="match status" value="1"/>
</dbReference>
<comment type="caution">
    <text evidence="13">The sequence shown here is derived from an EMBL/GenBank/DDBJ whole genome shotgun (WGS) entry which is preliminary data.</text>
</comment>
<dbReference type="PROSITE" id="PS00858">
    <property type="entry name" value="PREPHENATE_DEHYDR_2"/>
    <property type="match status" value="1"/>
</dbReference>
<gene>
    <name evidence="10" type="primary">pheA</name>
    <name evidence="13" type="ORF">HMPREF1015_00416</name>
</gene>
<proteinExistence type="predicted"/>
<dbReference type="InterPro" id="IPR018528">
    <property type="entry name" value="Preph_deHydtase_CS"/>
</dbReference>
<feature type="domain" description="ACT" evidence="12">
    <location>
        <begin position="200"/>
        <end position="277"/>
    </location>
</feature>
<dbReference type="GO" id="GO:0005737">
    <property type="term" value="C:cytoplasm"/>
    <property type="evidence" value="ECO:0007669"/>
    <property type="project" value="TreeGrafter"/>
</dbReference>
<dbReference type="PANTHER" id="PTHR21022:SF19">
    <property type="entry name" value="PREPHENATE DEHYDRATASE-RELATED"/>
    <property type="match status" value="1"/>
</dbReference>
<reference evidence="13 14" key="1">
    <citation type="submission" date="2011-09" db="EMBL/GenBank/DDBJ databases">
        <title>The Genome Sequence of Bacillus smithii 7_3_47FAA.</title>
        <authorList>
            <consortium name="The Broad Institute Genome Sequencing Platform"/>
            <person name="Earl A."/>
            <person name="Ward D."/>
            <person name="Feldgarden M."/>
            <person name="Gevers D."/>
            <person name="Daigneault M."/>
            <person name="Strauss J."/>
            <person name="Allen-Vercoe E."/>
            <person name="Young S.K."/>
            <person name="Zeng Q."/>
            <person name="Gargeya S."/>
            <person name="Fitzgerald M."/>
            <person name="Haas B."/>
            <person name="Abouelleil A."/>
            <person name="Alvarado L."/>
            <person name="Arachchi H.M."/>
            <person name="Berlin A."/>
            <person name="Brown A."/>
            <person name="Chapman S.B."/>
            <person name="Chen Z."/>
            <person name="Dunbar C."/>
            <person name="Freedman E."/>
            <person name="Gearin G."/>
            <person name="Goldberg J."/>
            <person name="Griggs A."/>
            <person name="Gujja S."/>
            <person name="Heiman D."/>
            <person name="Howarth C."/>
            <person name="Larson L."/>
            <person name="Lui A."/>
            <person name="MacDonald P.J.P."/>
            <person name="Montmayeur A."/>
            <person name="Murphy C."/>
            <person name="Neiman D."/>
            <person name="Pearson M."/>
            <person name="Priest M."/>
            <person name="Roberts A."/>
            <person name="Saif S."/>
            <person name="Shea T."/>
            <person name="Shenoy N."/>
            <person name="Sisk P."/>
            <person name="Stolte C."/>
            <person name="Sykes S."/>
            <person name="Wortman J."/>
            <person name="Nusbaum C."/>
            <person name="Birren B."/>
        </authorList>
    </citation>
    <scope>NUCLEOTIDE SEQUENCE [LARGE SCALE GENOMIC DNA]</scope>
    <source>
        <strain evidence="13 14">7_3_47FAA</strain>
    </source>
</reference>
<dbReference type="FunFam" id="3.40.190.10:FF:000034">
    <property type="entry name" value="Chorismate mutase/prephenate dehydratase"/>
    <property type="match status" value="1"/>
</dbReference>
<dbReference type="RefSeq" id="WP_003355511.1">
    <property type="nucleotide sequence ID" value="NZ_JH414764.1"/>
</dbReference>
<name>G9QQ49_9BACI</name>
<dbReference type="InterPro" id="IPR002912">
    <property type="entry name" value="ACT_dom"/>
</dbReference>
<dbReference type="HOGENOM" id="CLU_035008_0_2_9"/>
<dbReference type="SUPFAM" id="SSF53850">
    <property type="entry name" value="Periplasmic binding protein-like II"/>
    <property type="match status" value="1"/>
</dbReference>
<dbReference type="GO" id="GO:0004664">
    <property type="term" value="F:prephenate dehydratase activity"/>
    <property type="evidence" value="ECO:0007669"/>
    <property type="project" value="UniProtKB-UniRule"/>
</dbReference>
<evidence type="ECO:0000256" key="4">
    <source>
        <dbReference type="ARBA" id="ARBA00022605"/>
    </source>
</evidence>
<dbReference type="CDD" id="cd13633">
    <property type="entry name" value="PBP2_Sa-PDT_like"/>
    <property type="match status" value="1"/>
</dbReference>
<organism evidence="13 14">
    <name type="scientific">Bacillus smithii 7_3_47FAA</name>
    <dbReference type="NCBI Taxonomy" id="665952"/>
    <lineage>
        <taxon>Bacteria</taxon>
        <taxon>Bacillati</taxon>
        <taxon>Bacillota</taxon>
        <taxon>Bacilli</taxon>
        <taxon>Bacillales</taxon>
        <taxon>Bacillaceae</taxon>
        <taxon>Bacillus</taxon>
    </lineage>
</organism>
<feature type="site" description="Essential for prephenate dehydratase activity" evidence="9">
    <location>
        <position position="175"/>
    </location>
</feature>
<dbReference type="FunFam" id="3.40.190.10:FF:000064">
    <property type="entry name" value="Prephenate dehydratase"/>
    <property type="match status" value="1"/>
</dbReference>
<evidence type="ECO:0000256" key="1">
    <source>
        <dbReference type="ARBA" id="ARBA00004741"/>
    </source>
</evidence>
<dbReference type="PIRSF" id="PIRSF001500">
    <property type="entry name" value="Chor_mut_pdt_Ppr"/>
    <property type="match status" value="1"/>
</dbReference>
<evidence type="ECO:0000256" key="6">
    <source>
        <dbReference type="ARBA" id="ARBA00023222"/>
    </source>
</evidence>
<dbReference type="EC" id="4.2.1.51" evidence="2 10"/>
<dbReference type="FunFam" id="3.30.70.260:FF:000012">
    <property type="entry name" value="Prephenate dehydratase"/>
    <property type="match status" value="1"/>
</dbReference>
<accession>G9QQ49</accession>
<dbReference type="InterPro" id="IPR001086">
    <property type="entry name" value="Preph_deHydtase"/>
</dbReference>
<protein>
    <recommendedName>
        <fullName evidence="3 10">Prephenate dehydratase</fullName>
        <shortName evidence="10">PDT</shortName>
        <ecNumber evidence="2 10">4.2.1.51</ecNumber>
    </recommendedName>
</protein>
<dbReference type="PROSITE" id="PS51171">
    <property type="entry name" value="PREPHENATE_DEHYDR_3"/>
    <property type="match status" value="1"/>
</dbReference>
<dbReference type="UniPathway" id="UPA00121">
    <property type="reaction ID" value="UER00345"/>
</dbReference>
<dbReference type="PROSITE" id="PS51671">
    <property type="entry name" value="ACT"/>
    <property type="match status" value="1"/>
</dbReference>
<dbReference type="InterPro" id="IPR008242">
    <property type="entry name" value="Chor_mutase/pphenate_deHydtase"/>
</dbReference>
<comment type="pathway">
    <text evidence="1 10">Amino-acid biosynthesis; L-phenylalanine biosynthesis; phenylpyruvate from prephenate: step 1/1.</text>
</comment>
<dbReference type="NCBIfam" id="NF008865">
    <property type="entry name" value="PRK11898.1"/>
    <property type="match status" value="1"/>
</dbReference>
<evidence type="ECO:0000313" key="13">
    <source>
        <dbReference type="EMBL" id="EHL73363.1"/>
    </source>
</evidence>
<keyword evidence="6 10" id="KW-0584">Phenylalanine biosynthesis</keyword>
<dbReference type="Gene3D" id="3.40.190.10">
    <property type="entry name" value="Periplasmic binding protein-like II"/>
    <property type="match status" value="2"/>
</dbReference>
<dbReference type="GO" id="GO:0009094">
    <property type="term" value="P:L-phenylalanine biosynthetic process"/>
    <property type="evidence" value="ECO:0007669"/>
    <property type="project" value="UniProtKB-UniPathway"/>
</dbReference>
<dbReference type="SUPFAM" id="SSF55021">
    <property type="entry name" value="ACT-like"/>
    <property type="match status" value="1"/>
</dbReference>
<dbReference type="Proteomes" id="UP000011747">
    <property type="component" value="Unassembled WGS sequence"/>
</dbReference>
<dbReference type="PATRIC" id="fig|665952.3.peg.3333"/>
<evidence type="ECO:0000256" key="3">
    <source>
        <dbReference type="ARBA" id="ARBA00021872"/>
    </source>
</evidence>
<dbReference type="Pfam" id="PF00800">
    <property type="entry name" value="PDT"/>
    <property type="match status" value="1"/>
</dbReference>
<dbReference type="Pfam" id="PF01842">
    <property type="entry name" value="ACT"/>
    <property type="match status" value="1"/>
</dbReference>
<comment type="catalytic activity">
    <reaction evidence="8 10">
        <text>prephenate + H(+) = 3-phenylpyruvate + CO2 + H2O</text>
        <dbReference type="Rhea" id="RHEA:21648"/>
        <dbReference type="ChEBI" id="CHEBI:15377"/>
        <dbReference type="ChEBI" id="CHEBI:15378"/>
        <dbReference type="ChEBI" id="CHEBI:16526"/>
        <dbReference type="ChEBI" id="CHEBI:18005"/>
        <dbReference type="ChEBI" id="CHEBI:29934"/>
        <dbReference type="EC" id="4.2.1.51"/>
    </reaction>
</comment>
<dbReference type="GeneID" id="87582413"/>
<sequence>MKISYLGPAATFTDLAVCSAFPKAEKKACMTIPECMDEVMEGKADLAVVPLENTLEGTVNLTIDYLTQEVDLKIIAELIAPIRQHLLMHPQNAERWKNIEKVMSHPHAIAQCYKFLHTYFEKVPCEEAASTAAAARYVSEHPEELTAAIGNSLSAEKYGLTIVKENIHDYDFNHTKFIVLSKEEQKLELPYESGVEKTTIMVTLPSDQAGALHQVLSALAWRKINLSKIESRPVKTGLGNYFFIIDINQRMDDILLPNAFAEMEALGCTVKVLGSYLSYQI</sequence>
<evidence type="ECO:0000259" key="11">
    <source>
        <dbReference type="PROSITE" id="PS51171"/>
    </source>
</evidence>
<evidence type="ECO:0000313" key="14">
    <source>
        <dbReference type="Proteomes" id="UP000011747"/>
    </source>
</evidence>
<dbReference type="InterPro" id="IPR045865">
    <property type="entry name" value="ACT-like_dom_sf"/>
</dbReference>
<evidence type="ECO:0000256" key="9">
    <source>
        <dbReference type="PIRSR" id="PIRSR001500-2"/>
    </source>
</evidence>
<evidence type="ECO:0000256" key="2">
    <source>
        <dbReference type="ARBA" id="ARBA00013147"/>
    </source>
</evidence>
<dbReference type="AlphaFoldDB" id="G9QQ49"/>
<feature type="domain" description="Prephenate dehydratase" evidence="11">
    <location>
        <begin position="2"/>
        <end position="182"/>
    </location>
</feature>
<evidence type="ECO:0000256" key="7">
    <source>
        <dbReference type="ARBA" id="ARBA00023239"/>
    </source>
</evidence>
<evidence type="ECO:0000256" key="10">
    <source>
        <dbReference type="RuleBase" id="RU361254"/>
    </source>
</evidence>
<keyword evidence="14" id="KW-1185">Reference proteome</keyword>
<keyword evidence="5 10" id="KW-0057">Aromatic amino acid biosynthesis</keyword>
<keyword evidence="4 10" id="KW-0028">Amino-acid biosynthesis</keyword>
<dbReference type="Gene3D" id="3.30.70.260">
    <property type="match status" value="1"/>
</dbReference>
<evidence type="ECO:0000259" key="12">
    <source>
        <dbReference type="PROSITE" id="PS51671"/>
    </source>
</evidence>
<dbReference type="CDD" id="cd04905">
    <property type="entry name" value="ACT_CM-PDT"/>
    <property type="match status" value="1"/>
</dbReference>
<keyword evidence="7 10" id="KW-0456">Lyase</keyword>
<dbReference type="EMBL" id="ACWF01000158">
    <property type="protein sequence ID" value="EHL73363.1"/>
    <property type="molecule type" value="Genomic_DNA"/>
</dbReference>
<evidence type="ECO:0000256" key="8">
    <source>
        <dbReference type="ARBA" id="ARBA00047848"/>
    </source>
</evidence>